<sequence>MSNQLSEFQISLKEIHYLSPKVNQGLELIFVVEGQITVETDSHFYELNKLDLLVINRNELFQIKGNPNNYVLSLTISDAFIDRFYKNYRDNRFECYSKEVHMGREKMLNNLRKWLIKLIISYYRQDESHQIEFQKYLCDILLTLIRGFKKKGSSSEKLDTNDQRLTQIIDYLERNYDQPITLEEMARKSYLSTAYLSRYFKQKMNMGFSRYLMTIRLKHSVKDLLYTNDTVSQISMNNGFPNTKSFTTLFKENYGMTPHVYREKHPVEKKDSFKEYPLEDAEQPVHSPEILGKLGVILNTLDQSYKNTQSKFEELSLDITAPGNIPISRPKHMVIVHELKELQKENIRAQILMAKREIGVDFIGISNLLKGEAISAEIETDEIIPTSSQYFKTDIALEFLKQQNLALFVRIDYQELTMDEENYLRKLEHFLKHCLQLYGGSYLSAWHFLFYEPYNTIVAADELKRVYFRLYHLIKGIVPDIQVGMFLPFSFEKEKTSEAHIWLLKEAEFVDFIGYHSNQNDVVDFKELNDDRFFLTKDYLKEKTEKIKAYLKKNGIKKPLHVISWNTLSGNTRLTNGRFFRAALVLENMLDISDEVESVGFWINTVVHESESDGQRIRIEGLELFHYFDGKRPAYFALMFAKRLKGKIVAQGPDYMMTKNERGYQLVLMNSKTVNPYYLIEETFLQMFNKDLFVKIKGMEPGEYQVRKYTFDREHGALYTNWIDLNSRYGLDMEVIDYINRSSYPQLEIFDEKIMSDWSFYSYLTVNAIHFFDIRKAVL</sequence>
<organism evidence="5 6">
    <name type="scientific">Solibacillus kalamii</name>
    <dbReference type="NCBI Taxonomy" id="1748298"/>
    <lineage>
        <taxon>Bacteria</taxon>
        <taxon>Bacillati</taxon>
        <taxon>Bacillota</taxon>
        <taxon>Bacilli</taxon>
        <taxon>Bacillales</taxon>
        <taxon>Caryophanaceae</taxon>
        <taxon>Solibacillus</taxon>
    </lineage>
</organism>
<reference evidence="5 6" key="1">
    <citation type="journal article" date="2017" name="Int. J. Syst. Evol. Microbiol.">
        <title>Solibacillus kalamii sp. nov., isolated from a high-efficiency particulate arrestance filter system used in the International Space Station.</title>
        <authorList>
            <person name="Checinska Sielaff A."/>
            <person name="Kumar R.M."/>
            <person name="Pal D."/>
            <person name="Mayilraj S."/>
            <person name="Venkateswaran K."/>
        </authorList>
    </citation>
    <scope>NUCLEOTIDE SEQUENCE [LARGE SCALE GENOMIC DNA]</scope>
    <source>
        <strain evidence="5 6">ISSFR-015</strain>
    </source>
</reference>
<dbReference type="InterPro" id="IPR037923">
    <property type="entry name" value="HTH-like"/>
</dbReference>
<dbReference type="InterPro" id="IPR017853">
    <property type="entry name" value="GH"/>
</dbReference>
<evidence type="ECO:0000313" key="5">
    <source>
        <dbReference type="EMBL" id="OUZ38089.1"/>
    </source>
</evidence>
<evidence type="ECO:0000256" key="1">
    <source>
        <dbReference type="ARBA" id="ARBA00023015"/>
    </source>
</evidence>
<feature type="domain" description="HTH araC/xylS-type" evidence="4">
    <location>
        <begin position="166"/>
        <end position="264"/>
    </location>
</feature>
<dbReference type="SUPFAM" id="SSF51011">
    <property type="entry name" value="Glycosyl hydrolase domain"/>
    <property type="match status" value="1"/>
</dbReference>
<dbReference type="PROSITE" id="PS00041">
    <property type="entry name" value="HTH_ARAC_FAMILY_1"/>
    <property type="match status" value="1"/>
</dbReference>
<evidence type="ECO:0000313" key="6">
    <source>
        <dbReference type="Proteomes" id="UP000196594"/>
    </source>
</evidence>
<proteinExistence type="predicted"/>
<dbReference type="SMART" id="SM00342">
    <property type="entry name" value="HTH_ARAC"/>
    <property type="match status" value="1"/>
</dbReference>
<protein>
    <submittedName>
        <fullName evidence="5">Beta-xylosidase</fullName>
    </submittedName>
</protein>
<keyword evidence="2" id="KW-0238">DNA-binding</keyword>
<dbReference type="Gene3D" id="1.10.10.60">
    <property type="entry name" value="Homeodomain-like"/>
    <property type="match status" value="2"/>
</dbReference>
<dbReference type="RefSeq" id="WP_087618135.1">
    <property type="nucleotide sequence ID" value="NZ_JAFBEY010000008.1"/>
</dbReference>
<accession>A0ABX3ZEG8</accession>
<dbReference type="PANTHER" id="PTHR43280">
    <property type="entry name" value="ARAC-FAMILY TRANSCRIPTIONAL REGULATOR"/>
    <property type="match status" value="1"/>
</dbReference>
<keyword evidence="6" id="KW-1185">Reference proteome</keyword>
<dbReference type="EMBL" id="NHNT01000011">
    <property type="protein sequence ID" value="OUZ38089.1"/>
    <property type="molecule type" value="Genomic_DNA"/>
</dbReference>
<name>A0ABX3ZEG8_9BACL</name>
<dbReference type="PANTHER" id="PTHR43280:SF2">
    <property type="entry name" value="HTH-TYPE TRANSCRIPTIONAL REGULATOR EXSA"/>
    <property type="match status" value="1"/>
</dbReference>
<dbReference type="PROSITE" id="PS01124">
    <property type="entry name" value="HTH_ARAC_FAMILY_2"/>
    <property type="match status" value="1"/>
</dbReference>
<dbReference type="InterPro" id="IPR018062">
    <property type="entry name" value="HTH_AraC-typ_CS"/>
</dbReference>
<comment type="caution">
    <text evidence="5">The sequence shown here is derived from an EMBL/GenBank/DDBJ whole genome shotgun (WGS) entry which is preliminary data.</text>
</comment>
<dbReference type="InterPro" id="IPR009057">
    <property type="entry name" value="Homeodomain-like_sf"/>
</dbReference>
<evidence type="ECO:0000256" key="3">
    <source>
        <dbReference type="ARBA" id="ARBA00023163"/>
    </source>
</evidence>
<keyword evidence="3" id="KW-0804">Transcription</keyword>
<dbReference type="SUPFAM" id="SSF46689">
    <property type="entry name" value="Homeodomain-like"/>
    <property type="match status" value="2"/>
</dbReference>
<dbReference type="SUPFAM" id="SSF51445">
    <property type="entry name" value="(Trans)glycosidases"/>
    <property type="match status" value="1"/>
</dbReference>
<dbReference type="Proteomes" id="UP000196594">
    <property type="component" value="Unassembled WGS sequence"/>
</dbReference>
<dbReference type="Gene3D" id="2.60.40.1500">
    <property type="entry name" value="Glycosyl hydrolase domain, family 39"/>
    <property type="match status" value="1"/>
</dbReference>
<evidence type="ECO:0000256" key="2">
    <source>
        <dbReference type="ARBA" id="ARBA00023125"/>
    </source>
</evidence>
<dbReference type="Gene3D" id="3.20.20.80">
    <property type="entry name" value="Glycosidases"/>
    <property type="match status" value="1"/>
</dbReference>
<dbReference type="InterPro" id="IPR018060">
    <property type="entry name" value="HTH_AraC"/>
</dbReference>
<evidence type="ECO:0000259" key="4">
    <source>
        <dbReference type="PROSITE" id="PS01124"/>
    </source>
</evidence>
<dbReference type="Pfam" id="PF12833">
    <property type="entry name" value="HTH_18"/>
    <property type="match status" value="1"/>
</dbReference>
<gene>
    <name evidence="5" type="ORF">CBM15_15010</name>
</gene>
<dbReference type="SUPFAM" id="SSF51215">
    <property type="entry name" value="Regulatory protein AraC"/>
    <property type="match status" value="1"/>
</dbReference>
<keyword evidence="1" id="KW-0805">Transcription regulation</keyword>